<dbReference type="AlphaFoldDB" id="A0AAX3N2E9"/>
<protein>
    <submittedName>
        <fullName evidence="1">Uncharacterized protein</fullName>
    </submittedName>
</protein>
<evidence type="ECO:0000313" key="4">
    <source>
        <dbReference type="Proteomes" id="UP001221519"/>
    </source>
</evidence>
<sequence>MYPYHCLPSGYSPNEYRQLLPSGTFNFPFGQQDLGVEWHEQEGSWSGVWRRRGNSNIFDARWTMPGTNETPITAVLTIYIFGNFVFVQRRNSSDGNNCDYTGTLSSDGRRVAGTFRCNQGGGTWTATIIRRERSRLGRVWYEQEGGWSGVWTRRGNSNIFDARWTMQGAQDITAVLTINISGNNVQVLRRNSSDGNNCTYTGTLAADGRTVTGTYTCTQGGGSWRATITF</sequence>
<reference evidence="1 4" key="1">
    <citation type="submission" date="2023-02" db="EMBL/GenBank/DDBJ databases">
        <title>Pathogen: clinical or host-associated sample.</title>
        <authorList>
            <person name="Hergert J."/>
            <person name="Casey R."/>
            <person name="Wagner J."/>
            <person name="Young E.L."/>
            <person name="Oakeson K.F."/>
        </authorList>
    </citation>
    <scope>NUCLEOTIDE SEQUENCE</scope>
    <source>
        <strain evidence="2 4">2022CK-00829</strain>
        <strain evidence="1">2022CK-00830</strain>
    </source>
</reference>
<gene>
    <name evidence="1" type="ORF">PUW23_00985</name>
    <name evidence="2" type="ORF">PUW25_00990</name>
</gene>
<accession>A0AAX3N2E9</accession>
<dbReference type="RefSeq" id="WP_202964141.1">
    <property type="nucleotide sequence ID" value="NZ_CP118101.1"/>
</dbReference>
<dbReference type="Proteomes" id="UP001220962">
    <property type="component" value="Chromosome"/>
</dbReference>
<dbReference type="EMBL" id="CP118101">
    <property type="protein sequence ID" value="WDH82875.1"/>
    <property type="molecule type" value="Genomic_DNA"/>
</dbReference>
<evidence type="ECO:0000313" key="2">
    <source>
        <dbReference type="EMBL" id="WDI02620.1"/>
    </source>
</evidence>
<dbReference type="Proteomes" id="UP001221519">
    <property type="component" value="Chromosome"/>
</dbReference>
<dbReference type="EMBL" id="CP118108">
    <property type="protein sequence ID" value="WDI02620.1"/>
    <property type="molecule type" value="Genomic_DNA"/>
</dbReference>
<organism evidence="1 3">
    <name type="scientific">Paenibacillus urinalis</name>
    <dbReference type="NCBI Taxonomy" id="521520"/>
    <lineage>
        <taxon>Bacteria</taxon>
        <taxon>Bacillati</taxon>
        <taxon>Bacillota</taxon>
        <taxon>Bacilli</taxon>
        <taxon>Bacillales</taxon>
        <taxon>Paenibacillaceae</taxon>
        <taxon>Paenibacillus</taxon>
    </lineage>
</organism>
<evidence type="ECO:0000313" key="3">
    <source>
        <dbReference type="Proteomes" id="UP001220962"/>
    </source>
</evidence>
<name>A0AAX3N2E9_9BACL</name>
<keyword evidence="4" id="KW-1185">Reference proteome</keyword>
<evidence type="ECO:0000313" key="1">
    <source>
        <dbReference type="EMBL" id="WDH82875.1"/>
    </source>
</evidence>
<proteinExistence type="predicted"/>